<evidence type="ECO:0000313" key="1">
    <source>
        <dbReference type="EMBL" id="EFE06263.1"/>
    </source>
</evidence>
<reference evidence="1 2" key="1">
    <citation type="submission" date="2010-02" db="EMBL/GenBank/DDBJ databases">
        <authorList>
            <person name="Weinstock G."/>
            <person name="Sodergren E."/>
            <person name="Clifton S."/>
            <person name="Fulton L."/>
            <person name="Fulton B."/>
            <person name="Courtney L."/>
            <person name="Fronick C."/>
            <person name="Harrison M."/>
            <person name="Strong C."/>
            <person name="Farmer C."/>
            <person name="Delahaunty K."/>
            <person name="Markovic C."/>
            <person name="Hall O."/>
            <person name="Minx P."/>
            <person name="Tomlinson C."/>
            <person name="Mitreva M."/>
            <person name="Nelson J."/>
            <person name="Hou S."/>
            <person name="Wollam A."/>
            <person name="Pepin K.H."/>
            <person name="Johnson M."/>
            <person name="Bhonagiri V."/>
            <person name="Zhang X."/>
            <person name="Suruliraj S."/>
            <person name="Warren W."/>
            <person name="Chinwalla A."/>
            <person name="Mardis E.R."/>
            <person name="Wilson R.K."/>
        </authorList>
    </citation>
    <scope>NUCLEOTIDE SEQUENCE [LARGE SCALE GENOMIC DNA]</scope>
    <source>
        <strain evidence="1 2">ATCC 29220</strain>
    </source>
</reference>
<name>D4BIL9_9ENTR</name>
<dbReference type="HOGENOM" id="CLU_2877702_0_0_6"/>
<sequence>MTVKQMAAQLDWPIDKLPAGYTCAEPYLFPDFNQPGGPATAGIDDLAELVIKGMQRTAKGVRK</sequence>
<dbReference type="EMBL" id="ABWL02000023">
    <property type="protein sequence ID" value="EFE06263.1"/>
    <property type="molecule type" value="Genomic_DNA"/>
</dbReference>
<dbReference type="eggNOG" id="COG3209">
    <property type="taxonomic scope" value="Bacteria"/>
</dbReference>
<proteinExistence type="predicted"/>
<dbReference type="AlphaFoldDB" id="D4BIL9"/>
<evidence type="ECO:0000313" key="2">
    <source>
        <dbReference type="Proteomes" id="UP000003880"/>
    </source>
</evidence>
<organism evidence="1 2">
    <name type="scientific">Citrobacter youngae ATCC 29220</name>
    <dbReference type="NCBI Taxonomy" id="500640"/>
    <lineage>
        <taxon>Bacteria</taxon>
        <taxon>Pseudomonadati</taxon>
        <taxon>Pseudomonadota</taxon>
        <taxon>Gammaproteobacteria</taxon>
        <taxon>Enterobacterales</taxon>
        <taxon>Enterobacteriaceae</taxon>
        <taxon>Citrobacter</taxon>
        <taxon>Citrobacter freundii complex</taxon>
    </lineage>
</organism>
<comment type="caution">
    <text evidence="1">The sequence shown here is derived from an EMBL/GenBank/DDBJ whole genome shotgun (WGS) entry which is preliminary data.</text>
</comment>
<dbReference type="Proteomes" id="UP000003880">
    <property type="component" value="Unassembled WGS sequence"/>
</dbReference>
<gene>
    <name evidence="1" type="ORF">CIT292_10386</name>
</gene>
<accession>D4BIL9</accession>
<protein>
    <submittedName>
        <fullName evidence="1">Uncharacterized protein</fullName>
    </submittedName>
</protein>